<protein>
    <recommendedName>
        <fullName evidence="2">Gammaproteobacterial periplasmic sensor domain-containing protein</fullName>
    </recommendedName>
</protein>
<evidence type="ECO:0000313" key="4">
    <source>
        <dbReference type="Proteomes" id="UP000467488"/>
    </source>
</evidence>
<sequence>MITVQVLGWPKRNFTIISILFNDRYVYFYEPVNVEYFAMNNWSFLQSGSIGIDRKDIEKVFTGRTVLSSIYQDQRTKQNVMSLLTPVYVAGQLKGIVLLDINKNNLRNIFYTHDRPLLWRFLNVTLTDTDSGRDIIINQSEDNLFQYVSYVHDLPGGIRVSLSIDILYFITSSWKSVLFWILTALILLSEYGADALPLIPKCVARKY</sequence>
<keyword evidence="1" id="KW-0472">Membrane</keyword>
<organism evidence="3 4">
    <name type="scientific">Escherichia coli</name>
    <dbReference type="NCBI Taxonomy" id="562"/>
    <lineage>
        <taxon>Bacteria</taxon>
        <taxon>Pseudomonadati</taxon>
        <taxon>Pseudomonadota</taxon>
        <taxon>Gammaproteobacteria</taxon>
        <taxon>Enterobacterales</taxon>
        <taxon>Enterobacteriaceae</taxon>
        <taxon>Escherichia</taxon>
    </lineage>
</organism>
<reference evidence="3 4" key="1">
    <citation type="submission" date="2020-01" db="EMBL/GenBank/DDBJ databases">
        <title>Dynamics of blaIMP-6 dissemination in carbapenem resistant Enterobacteriacea isolated from regional surveillance in Osaka, Japan.</title>
        <authorList>
            <person name="Abe R."/>
            <person name="Akeda Y."/>
            <person name="Sugawara Y."/>
            <person name="Yamamoto N."/>
            <person name="Tomono K."/>
            <person name="Takeuchi D."/>
            <person name="Kawahara R."/>
            <person name="Hamada S."/>
        </authorList>
    </citation>
    <scope>NUCLEOTIDE SEQUENCE [LARGE SCALE GENOMIC DNA]</scope>
    <source>
        <strain evidence="3 4">E300</strain>
    </source>
</reference>
<name>A0A8S0FSY1_ECOLX</name>
<evidence type="ECO:0000256" key="1">
    <source>
        <dbReference type="SAM" id="Phobius"/>
    </source>
</evidence>
<feature type="domain" description="Gammaproteobacterial periplasmic sensor" evidence="2">
    <location>
        <begin position="19"/>
        <end position="165"/>
    </location>
</feature>
<dbReference type="InterPro" id="IPR033420">
    <property type="entry name" value="GAPES1"/>
</dbReference>
<keyword evidence="1" id="KW-1133">Transmembrane helix</keyword>
<dbReference type="Proteomes" id="UP000467488">
    <property type="component" value="Chromosome"/>
</dbReference>
<evidence type="ECO:0000259" key="2">
    <source>
        <dbReference type="Pfam" id="PF17155"/>
    </source>
</evidence>
<dbReference type="Pfam" id="PF17155">
    <property type="entry name" value="GAPES1"/>
    <property type="match status" value="1"/>
</dbReference>
<dbReference type="AlphaFoldDB" id="A0A8S0FSY1"/>
<feature type="transmembrane region" description="Helical" evidence="1">
    <location>
        <begin position="166"/>
        <end position="188"/>
    </location>
</feature>
<dbReference type="Gene3D" id="3.30.450.20">
    <property type="entry name" value="PAS domain"/>
    <property type="match status" value="1"/>
</dbReference>
<evidence type="ECO:0000313" key="3">
    <source>
        <dbReference type="EMBL" id="BBU83421.1"/>
    </source>
</evidence>
<keyword evidence="1" id="KW-0812">Transmembrane</keyword>
<dbReference type="EMBL" id="AP022360">
    <property type="protein sequence ID" value="BBU83421.1"/>
    <property type="molecule type" value="Genomic_DNA"/>
</dbReference>
<proteinExistence type="predicted"/>
<accession>A0A8S0FSY1</accession>
<gene>
    <name evidence="3" type="ORF">EIMP300_48210</name>
</gene>